<name>A0A5P9K5L8_9HYPH</name>
<evidence type="ECO:0008006" key="3">
    <source>
        <dbReference type="Google" id="ProtNLM"/>
    </source>
</evidence>
<accession>A0A5P9K5L8</accession>
<proteinExistence type="predicted"/>
<gene>
    <name evidence="1" type="ORF">GDR74_17415</name>
</gene>
<organism evidence="1 2">
    <name type="scientific">Microvirga thermotolerans</name>
    <dbReference type="NCBI Taxonomy" id="2651334"/>
    <lineage>
        <taxon>Bacteria</taxon>
        <taxon>Pseudomonadati</taxon>
        <taxon>Pseudomonadota</taxon>
        <taxon>Alphaproteobacteria</taxon>
        <taxon>Hyphomicrobiales</taxon>
        <taxon>Methylobacteriaceae</taxon>
        <taxon>Microvirga</taxon>
    </lineage>
</organism>
<evidence type="ECO:0000313" key="2">
    <source>
        <dbReference type="Proteomes" id="UP000325614"/>
    </source>
</evidence>
<protein>
    <recommendedName>
        <fullName evidence="3">DUF1330 domain-containing protein</fullName>
    </recommendedName>
</protein>
<evidence type="ECO:0000313" key="1">
    <source>
        <dbReference type="EMBL" id="QFU17854.1"/>
    </source>
</evidence>
<keyword evidence="2" id="KW-1185">Reference proteome</keyword>
<dbReference type="AlphaFoldDB" id="A0A5P9K5L8"/>
<sequence length="101" mass="11817">MHLVQILLPLTDNAGRRFDSADYGRVRSELSERFGGITSFTRAPAEGMWKEGGHTAHDDIVVFEVMARELDHAWWERYRAELERRFRQETIVVRGIKVEML</sequence>
<reference evidence="1 2" key="1">
    <citation type="submission" date="2019-10" db="EMBL/GenBank/DDBJ databases">
        <title>Isolation, Identification of Microvirga thermotolerans HR1, a novel thermophilic bacterium and Comparative Genomics of the genus Microvirga.</title>
        <authorList>
            <person name="Li J."/>
            <person name="Zhang W."/>
            <person name="Lin M."/>
            <person name="Wang J."/>
        </authorList>
    </citation>
    <scope>NUCLEOTIDE SEQUENCE [LARGE SCALE GENOMIC DNA]</scope>
    <source>
        <strain evidence="1 2">HR1</strain>
    </source>
</reference>
<dbReference type="Proteomes" id="UP000325614">
    <property type="component" value="Chromosome"/>
</dbReference>
<dbReference type="KEGG" id="mico:GDR74_17415"/>
<dbReference type="EMBL" id="CP045423">
    <property type="protein sequence ID" value="QFU17854.1"/>
    <property type="molecule type" value="Genomic_DNA"/>
</dbReference>
<dbReference type="RefSeq" id="WP_152587485.1">
    <property type="nucleotide sequence ID" value="NZ_CP045423.1"/>
</dbReference>